<protein>
    <submittedName>
        <fullName evidence="1">Uncharacterized protein</fullName>
    </submittedName>
</protein>
<proteinExistence type="predicted"/>
<evidence type="ECO:0000313" key="1">
    <source>
        <dbReference type="EMBL" id="GAA2385488.1"/>
    </source>
</evidence>
<gene>
    <name evidence="1" type="ORF">GCM10010420_04990</name>
</gene>
<evidence type="ECO:0000313" key="2">
    <source>
        <dbReference type="Proteomes" id="UP001500058"/>
    </source>
</evidence>
<organism evidence="1 2">
    <name type="scientific">Streptomyces glaucosporus</name>
    <dbReference type="NCBI Taxonomy" id="284044"/>
    <lineage>
        <taxon>Bacteria</taxon>
        <taxon>Bacillati</taxon>
        <taxon>Actinomycetota</taxon>
        <taxon>Actinomycetes</taxon>
        <taxon>Kitasatosporales</taxon>
        <taxon>Streptomycetaceae</taxon>
        <taxon>Streptomyces</taxon>
    </lineage>
</organism>
<dbReference type="Proteomes" id="UP001500058">
    <property type="component" value="Unassembled WGS sequence"/>
</dbReference>
<dbReference type="InterPro" id="IPR027417">
    <property type="entry name" value="P-loop_NTPase"/>
</dbReference>
<comment type="caution">
    <text evidence="1">The sequence shown here is derived from an EMBL/GenBank/DDBJ whole genome shotgun (WGS) entry which is preliminary data.</text>
</comment>
<sequence length="176" mass="18934">MTEHRGCEALLIAGRSGVGKSTVGWEVSALLRDAGTAHCLIEGDTLDQVHPAPPGDPHRSAITERNLAALWANYAALGHRRLIYTNTVSILEGGMFERTMGVPTRLVRILLTAGDATARARLAVRETGSQLDAHIRRGALMARRLEEQAPPDTVRVPTDGRSVTDIAREVLAAAGW</sequence>
<keyword evidence="2" id="KW-1185">Reference proteome</keyword>
<accession>A0ABP5URA7</accession>
<reference evidence="2" key="1">
    <citation type="journal article" date="2019" name="Int. J. Syst. Evol. Microbiol.">
        <title>The Global Catalogue of Microorganisms (GCM) 10K type strain sequencing project: providing services to taxonomists for standard genome sequencing and annotation.</title>
        <authorList>
            <consortium name="The Broad Institute Genomics Platform"/>
            <consortium name="The Broad Institute Genome Sequencing Center for Infectious Disease"/>
            <person name="Wu L."/>
            <person name="Ma J."/>
        </authorList>
    </citation>
    <scope>NUCLEOTIDE SEQUENCE [LARGE SCALE GENOMIC DNA]</scope>
    <source>
        <strain evidence="2">JCM 6921</strain>
    </source>
</reference>
<dbReference type="RefSeq" id="WP_344629134.1">
    <property type="nucleotide sequence ID" value="NZ_BAAATJ010000002.1"/>
</dbReference>
<dbReference type="Gene3D" id="3.40.50.300">
    <property type="entry name" value="P-loop containing nucleotide triphosphate hydrolases"/>
    <property type="match status" value="1"/>
</dbReference>
<name>A0ABP5URA7_9ACTN</name>
<dbReference type="SUPFAM" id="SSF52540">
    <property type="entry name" value="P-loop containing nucleoside triphosphate hydrolases"/>
    <property type="match status" value="1"/>
</dbReference>
<dbReference type="EMBL" id="BAAATJ010000002">
    <property type="protein sequence ID" value="GAA2385488.1"/>
    <property type="molecule type" value="Genomic_DNA"/>
</dbReference>